<dbReference type="EMBL" id="JABEZX010000010">
    <property type="protein sequence ID" value="MBA0568938.1"/>
    <property type="molecule type" value="Genomic_DNA"/>
</dbReference>
<evidence type="ECO:0000313" key="1">
    <source>
        <dbReference type="EMBL" id="MBA0568938.1"/>
    </source>
</evidence>
<dbReference type="AlphaFoldDB" id="A0A7J8MW38"/>
<dbReference type="Proteomes" id="UP000593572">
    <property type="component" value="Unassembled WGS sequence"/>
</dbReference>
<proteinExistence type="predicted"/>
<evidence type="ECO:0000313" key="2">
    <source>
        <dbReference type="Proteomes" id="UP000593572"/>
    </source>
</evidence>
<name>A0A7J8MW38_9ROSI</name>
<organism evidence="1 2">
    <name type="scientific">Gossypium lobatum</name>
    <dbReference type="NCBI Taxonomy" id="34289"/>
    <lineage>
        <taxon>Eukaryota</taxon>
        <taxon>Viridiplantae</taxon>
        <taxon>Streptophyta</taxon>
        <taxon>Embryophyta</taxon>
        <taxon>Tracheophyta</taxon>
        <taxon>Spermatophyta</taxon>
        <taxon>Magnoliopsida</taxon>
        <taxon>eudicotyledons</taxon>
        <taxon>Gunneridae</taxon>
        <taxon>Pentapetalae</taxon>
        <taxon>rosids</taxon>
        <taxon>malvids</taxon>
        <taxon>Malvales</taxon>
        <taxon>Malvaceae</taxon>
        <taxon>Malvoideae</taxon>
        <taxon>Gossypium</taxon>
    </lineage>
</organism>
<protein>
    <submittedName>
        <fullName evidence="1">Uncharacterized protein</fullName>
    </submittedName>
</protein>
<gene>
    <name evidence="1" type="ORF">Golob_006404</name>
</gene>
<sequence>MLTQLLIFLKNYMQRIRNRLIQTKLILHFQRRRKRVLRLGDQILLLRLSMLPCYWGII</sequence>
<keyword evidence="2" id="KW-1185">Reference proteome</keyword>
<comment type="caution">
    <text evidence="1">The sequence shown here is derived from an EMBL/GenBank/DDBJ whole genome shotgun (WGS) entry which is preliminary data.</text>
</comment>
<reference evidence="1 2" key="1">
    <citation type="journal article" date="2019" name="Genome Biol. Evol.">
        <title>Insights into the evolution of the New World diploid cottons (Gossypium, subgenus Houzingenia) based on genome sequencing.</title>
        <authorList>
            <person name="Grover C.E."/>
            <person name="Arick M.A. 2nd"/>
            <person name="Thrash A."/>
            <person name="Conover J.L."/>
            <person name="Sanders W.S."/>
            <person name="Peterson D.G."/>
            <person name="Frelichowski J.E."/>
            <person name="Scheffler J.A."/>
            <person name="Scheffler B.E."/>
            <person name="Wendel J.F."/>
        </authorList>
    </citation>
    <scope>NUCLEOTIDE SEQUENCE [LARGE SCALE GENOMIC DNA]</scope>
    <source>
        <strain evidence="1">157</strain>
        <tissue evidence="1">Leaf</tissue>
    </source>
</reference>
<accession>A0A7J8MW38</accession>